<proteinExistence type="predicted"/>
<keyword evidence="2" id="KW-1133">Transmembrane helix</keyword>
<feature type="transmembrane region" description="Helical" evidence="2">
    <location>
        <begin position="83"/>
        <end position="105"/>
    </location>
</feature>
<evidence type="ECO:0000256" key="3">
    <source>
        <dbReference type="SAM" id="SignalP"/>
    </source>
</evidence>
<reference evidence="5 6" key="1">
    <citation type="journal article" date="2013" name="Int. J. Syst. Evol. Microbiol.">
        <title>Ilumatobacter nonamiense sp. nov. and Ilumatobacter coccineum sp. nov., isolated from seashore sand.</title>
        <authorList>
            <person name="Matsumoto A."/>
            <person name="Kasai H."/>
            <person name="Matsuo Y."/>
            <person name="Shizuri Y."/>
            <person name="Ichikawa N."/>
            <person name="Fujita N."/>
            <person name="Omura S."/>
            <person name="Takahashi Y."/>
        </authorList>
    </citation>
    <scope>NUCLEOTIDE SEQUENCE [LARGE SCALE GENOMIC DNA]</scope>
    <source>
        <strain evidence="6">NBRC 103263 / KCTC 29153 / YM16-304</strain>
    </source>
</reference>
<dbReference type="KEGG" id="aym:YM304_34110"/>
<organism evidence="5 6">
    <name type="scientific">Ilumatobacter coccineus (strain NBRC 103263 / KCTC 29153 / YM16-304)</name>
    <dbReference type="NCBI Taxonomy" id="1313172"/>
    <lineage>
        <taxon>Bacteria</taxon>
        <taxon>Bacillati</taxon>
        <taxon>Actinomycetota</taxon>
        <taxon>Acidimicrobiia</taxon>
        <taxon>Acidimicrobiales</taxon>
        <taxon>Ilumatobacteraceae</taxon>
        <taxon>Ilumatobacter</taxon>
    </lineage>
</organism>
<dbReference type="Proteomes" id="UP000011863">
    <property type="component" value="Chromosome"/>
</dbReference>
<dbReference type="Pfam" id="PF00296">
    <property type="entry name" value="Bac_luciferase"/>
    <property type="match status" value="1"/>
</dbReference>
<evidence type="ECO:0000256" key="1">
    <source>
        <dbReference type="ARBA" id="ARBA00023002"/>
    </source>
</evidence>
<protein>
    <submittedName>
        <fullName evidence="5">Putative oxidoreductase</fullName>
    </submittedName>
</protein>
<feature type="signal peptide" evidence="3">
    <location>
        <begin position="1"/>
        <end position="21"/>
    </location>
</feature>
<dbReference type="InterPro" id="IPR011251">
    <property type="entry name" value="Luciferase-like_dom"/>
</dbReference>
<keyword evidence="2" id="KW-0472">Membrane</keyword>
<evidence type="ECO:0000259" key="4">
    <source>
        <dbReference type="Pfam" id="PF00296"/>
    </source>
</evidence>
<dbReference type="SUPFAM" id="SSF51679">
    <property type="entry name" value="Bacterial luciferase-like"/>
    <property type="match status" value="1"/>
</dbReference>
<dbReference type="PANTHER" id="PTHR43244">
    <property type="match status" value="1"/>
</dbReference>
<dbReference type="Gene3D" id="3.20.20.30">
    <property type="entry name" value="Luciferase-like domain"/>
    <property type="match status" value="1"/>
</dbReference>
<sequence length="307" mass="32466">MRRRRPERIRFALMKVGLAFANTGPFSTADGVVSLATAAEGAGIESLWTVEHVIWPSSYDSEYPYSPTGKMPGDKTSPIPDPLIWLSFVAAHTTSLVLGTGIVILPERNPVVFAKEVATLADLSNGRLQLGIGVGWLEEEFDAIGVPWGKRGARTDEYVHAMRELWASDDASYSGEFVDFTNVSSNPKPPGGSVPFVIGGHSTAAAKRAGRLGDGFFPGKGSIAELTEMIDIVHQTAAEHDRDGTAIEITAAHPGLFGDDPVGAAQELASIGVTRTIIPAFMLLGSEGAEAKATQLAETIIGPIANV</sequence>
<dbReference type="InterPro" id="IPR036661">
    <property type="entry name" value="Luciferase-like_sf"/>
</dbReference>
<dbReference type="InterPro" id="IPR050564">
    <property type="entry name" value="F420-G6PD/mer"/>
</dbReference>
<name>A0A6C7EFB6_ILUCY</name>
<dbReference type="EMBL" id="AP012057">
    <property type="protein sequence ID" value="BAN03725.1"/>
    <property type="molecule type" value="Genomic_DNA"/>
</dbReference>
<keyword evidence="1" id="KW-0560">Oxidoreductase</keyword>
<dbReference type="AlphaFoldDB" id="A0A6C7EFB6"/>
<feature type="domain" description="Luciferase-like" evidence="4">
    <location>
        <begin position="28"/>
        <end position="275"/>
    </location>
</feature>
<keyword evidence="2" id="KW-0812">Transmembrane</keyword>
<dbReference type="NCBIfam" id="TIGR03619">
    <property type="entry name" value="F420_Rv2161c"/>
    <property type="match status" value="1"/>
</dbReference>
<accession>A0A6C7EFB6</accession>
<dbReference type="OrthoDB" id="3206024at2"/>
<keyword evidence="3" id="KW-0732">Signal</keyword>
<dbReference type="GO" id="GO:0016705">
    <property type="term" value="F:oxidoreductase activity, acting on paired donors, with incorporation or reduction of molecular oxygen"/>
    <property type="evidence" value="ECO:0007669"/>
    <property type="project" value="InterPro"/>
</dbReference>
<keyword evidence="6" id="KW-1185">Reference proteome</keyword>
<evidence type="ECO:0000313" key="5">
    <source>
        <dbReference type="EMBL" id="BAN03725.1"/>
    </source>
</evidence>
<dbReference type="InterPro" id="IPR019921">
    <property type="entry name" value="Lucif-like_OxRdtase_Rv2161c"/>
</dbReference>
<feature type="chain" id="PRO_5038487870" evidence="3">
    <location>
        <begin position="22"/>
        <end position="307"/>
    </location>
</feature>
<dbReference type="PANTHER" id="PTHR43244:SF1">
    <property type="entry name" value="5,10-METHYLENETETRAHYDROMETHANOPTERIN REDUCTASE"/>
    <property type="match status" value="1"/>
</dbReference>
<evidence type="ECO:0000256" key="2">
    <source>
        <dbReference type="SAM" id="Phobius"/>
    </source>
</evidence>
<gene>
    <name evidence="5" type="ORF">YM304_34110</name>
</gene>
<evidence type="ECO:0000313" key="6">
    <source>
        <dbReference type="Proteomes" id="UP000011863"/>
    </source>
</evidence>